<dbReference type="Proteomes" id="UP000245698">
    <property type="component" value="Unassembled WGS sequence"/>
</dbReference>
<dbReference type="EMBL" id="FUIG01000013">
    <property type="protein sequence ID" value="SJM29586.1"/>
    <property type="molecule type" value="Genomic_DNA"/>
</dbReference>
<evidence type="ECO:0000313" key="2">
    <source>
        <dbReference type="Proteomes" id="UP000245698"/>
    </source>
</evidence>
<sequence length="178" mass="18940">MTGTVAHISNNVSCLSRAARIFYDAPRQYGVGGMMAGPFDVGHGDPPSAGQGYGGHDVRVAQRLGVTLTLHMGCVIGDAGRDISGQDEAHVNRSVGLLRADGCSWNKAACADDEGRHEGAPVFRCDCGGRRKSVESSVGRGDVAIDLDGACAVRCNFSHRSPIHKRRLRPALRSRRDN</sequence>
<accession>A0A2P9AEP9</accession>
<dbReference type="AlphaFoldDB" id="A0A2P9AEP9"/>
<organism evidence="1 2">
    <name type="scientific">Mesorhizobium delmotii</name>
    <dbReference type="NCBI Taxonomy" id="1631247"/>
    <lineage>
        <taxon>Bacteria</taxon>
        <taxon>Pseudomonadati</taxon>
        <taxon>Pseudomonadota</taxon>
        <taxon>Alphaproteobacteria</taxon>
        <taxon>Hyphomicrobiales</taxon>
        <taxon>Phyllobacteriaceae</taxon>
        <taxon>Mesorhizobium</taxon>
    </lineage>
</organism>
<reference evidence="2" key="1">
    <citation type="submission" date="2016-12" db="EMBL/GenBank/DDBJ databases">
        <authorList>
            <person name="Brunel B."/>
        </authorList>
    </citation>
    <scope>NUCLEOTIDE SEQUENCE [LARGE SCALE GENOMIC DNA]</scope>
</reference>
<name>A0A2P9AEP9_9HYPH</name>
<gene>
    <name evidence="1" type="ORF">BQ8482_111516</name>
</gene>
<proteinExistence type="predicted"/>
<protein>
    <submittedName>
        <fullName evidence="1">Uncharacterized protein</fullName>
    </submittedName>
</protein>
<evidence type="ECO:0000313" key="1">
    <source>
        <dbReference type="EMBL" id="SJM29586.1"/>
    </source>
</evidence>
<keyword evidence="2" id="KW-1185">Reference proteome</keyword>